<dbReference type="AlphaFoldDB" id="A0A7M7M2N2"/>
<dbReference type="Proteomes" id="UP000002358">
    <property type="component" value="Chromosome 5"/>
</dbReference>
<evidence type="ECO:0000313" key="2">
    <source>
        <dbReference type="Proteomes" id="UP000002358"/>
    </source>
</evidence>
<organism evidence="1 2">
    <name type="scientific">Nasonia vitripennis</name>
    <name type="common">Parasitic wasp</name>
    <dbReference type="NCBI Taxonomy" id="7425"/>
    <lineage>
        <taxon>Eukaryota</taxon>
        <taxon>Metazoa</taxon>
        <taxon>Ecdysozoa</taxon>
        <taxon>Arthropoda</taxon>
        <taxon>Hexapoda</taxon>
        <taxon>Insecta</taxon>
        <taxon>Pterygota</taxon>
        <taxon>Neoptera</taxon>
        <taxon>Endopterygota</taxon>
        <taxon>Hymenoptera</taxon>
        <taxon>Apocrita</taxon>
        <taxon>Proctotrupomorpha</taxon>
        <taxon>Chalcidoidea</taxon>
        <taxon>Pteromalidae</taxon>
        <taxon>Pteromalinae</taxon>
        <taxon>Nasonia</taxon>
    </lineage>
</organism>
<evidence type="ECO:0000313" key="1">
    <source>
        <dbReference type="EnsemblMetazoa" id="XP_016844698"/>
    </source>
</evidence>
<sequence length="144" mass="17000">MSTIKEENNFFFIGDGTEVQVKIEPTIEVIEEQFFEPYSFEGLVNGDFDYLLSGMREKEEAKESKNNQTNTRIRLNDTEFSILEHATKLKSSRVALTRLSNEEIHECRRKSEARRAKSVAEELKMKPMLMRLRERKTKVVYYPR</sequence>
<dbReference type="InParanoid" id="A0A7M7M2N2"/>
<dbReference type="EnsemblMetazoa" id="XM_016989209">
    <property type="protein sequence ID" value="XP_016844698"/>
    <property type="gene ID" value="LOC107982045"/>
</dbReference>
<name>A0A7M7M2N2_NASVI</name>
<keyword evidence="2" id="KW-1185">Reference proteome</keyword>
<reference evidence="1" key="1">
    <citation type="submission" date="2021-01" db="UniProtKB">
        <authorList>
            <consortium name="EnsemblMetazoa"/>
        </authorList>
    </citation>
    <scope>IDENTIFICATION</scope>
</reference>
<proteinExistence type="predicted"/>
<gene>
    <name evidence="1" type="primary">107982045</name>
</gene>
<accession>A0A7M7M2N2</accession>
<protein>
    <submittedName>
        <fullName evidence="1">Uncharacterized protein</fullName>
    </submittedName>
</protein>
<dbReference type="KEGG" id="nvi:107982045"/>